<dbReference type="OrthoDB" id="7446149at2759"/>
<accession>A0A821VWT2</accession>
<sequence>MFDLLVQQEEVAGPPPAYDLVVADSSHKDCITLEEVVSESCPRCQKVKTDSELPSYEAAVLLKDTRL</sequence>
<dbReference type="AlphaFoldDB" id="A0A821VWT2"/>
<keyword evidence="2" id="KW-1185">Reference proteome</keyword>
<proteinExistence type="predicted"/>
<evidence type="ECO:0000313" key="2">
    <source>
        <dbReference type="Proteomes" id="UP000663880"/>
    </source>
</evidence>
<dbReference type="EMBL" id="CAJOBZ010000048">
    <property type="protein sequence ID" value="CAF4914489.1"/>
    <property type="molecule type" value="Genomic_DNA"/>
</dbReference>
<protein>
    <submittedName>
        <fullName evidence="1">Uncharacterized protein</fullName>
    </submittedName>
</protein>
<organism evidence="1 2">
    <name type="scientific">Pieris macdunnoughi</name>
    <dbReference type="NCBI Taxonomy" id="345717"/>
    <lineage>
        <taxon>Eukaryota</taxon>
        <taxon>Metazoa</taxon>
        <taxon>Ecdysozoa</taxon>
        <taxon>Arthropoda</taxon>
        <taxon>Hexapoda</taxon>
        <taxon>Insecta</taxon>
        <taxon>Pterygota</taxon>
        <taxon>Neoptera</taxon>
        <taxon>Endopterygota</taxon>
        <taxon>Lepidoptera</taxon>
        <taxon>Glossata</taxon>
        <taxon>Ditrysia</taxon>
        <taxon>Papilionoidea</taxon>
        <taxon>Pieridae</taxon>
        <taxon>Pierinae</taxon>
        <taxon>Pieris</taxon>
    </lineage>
</organism>
<gene>
    <name evidence="1" type="ORF">PMACD_LOCUS12442</name>
</gene>
<name>A0A821VWT2_9NEOP</name>
<dbReference type="Proteomes" id="UP000663880">
    <property type="component" value="Unassembled WGS sequence"/>
</dbReference>
<reference evidence="1" key="1">
    <citation type="submission" date="2021-02" db="EMBL/GenBank/DDBJ databases">
        <authorList>
            <person name="Steward A R."/>
        </authorList>
    </citation>
    <scope>NUCLEOTIDE SEQUENCE</scope>
</reference>
<comment type="caution">
    <text evidence="1">The sequence shown here is derived from an EMBL/GenBank/DDBJ whole genome shotgun (WGS) entry which is preliminary data.</text>
</comment>
<evidence type="ECO:0000313" key="1">
    <source>
        <dbReference type="EMBL" id="CAF4914489.1"/>
    </source>
</evidence>